<dbReference type="STRING" id="1742972.COMA1_40405"/>
<dbReference type="OrthoDB" id="291892at2"/>
<gene>
    <name evidence="2" type="ORF">COMA1_40405</name>
</gene>
<dbReference type="EMBL" id="CZQA01000010">
    <property type="protein sequence ID" value="CUS38089.1"/>
    <property type="molecule type" value="Genomic_DNA"/>
</dbReference>
<evidence type="ECO:0000313" key="3">
    <source>
        <dbReference type="Proteomes" id="UP000199032"/>
    </source>
</evidence>
<dbReference type="RefSeq" id="WP_090750568.1">
    <property type="nucleotide sequence ID" value="NZ_CZQA01000010.1"/>
</dbReference>
<keyword evidence="3" id="KW-1185">Reference proteome</keyword>
<dbReference type="NCBIfam" id="NF037970">
    <property type="entry name" value="vanZ_1"/>
    <property type="match status" value="1"/>
</dbReference>
<organism evidence="2 3">
    <name type="scientific">Candidatus Nitrospira nitrosa</name>
    <dbReference type="NCBI Taxonomy" id="1742972"/>
    <lineage>
        <taxon>Bacteria</taxon>
        <taxon>Pseudomonadati</taxon>
        <taxon>Nitrospirota</taxon>
        <taxon>Nitrospiria</taxon>
        <taxon>Nitrospirales</taxon>
        <taxon>Nitrospiraceae</taxon>
        <taxon>Nitrospira</taxon>
    </lineage>
</organism>
<accession>A0A0S4LM94</accession>
<reference evidence="2 3" key="1">
    <citation type="submission" date="2015-10" db="EMBL/GenBank/DDBJ databases">
        <authorList>
            <person name="Gilbert D.G."/>
        </authorList>
    </citation>
    <scope>NUCLEOTIDE SEQUENCE [LARGE SCALE GENOMIC DNA]</scope>
    <source>
        <strain evidence="2">COMA1</strain>
    </source>
</reference>
<evidence type="ECO:0000313" key="2">
    <source>
        <dbReference type="EMBL" id="CUS38089.1"/>
    </source>
</evidence>
<dbReference type="PANTHER" id="PTHR28008:SF1">
    <property type="entry name" value="DOMAIN PROTEIN, PUTATIVE (AFU_ORTHOLOGUE AFUA_3G10980)-RELATED"/>
    <property type="match status" value="1"/>
</dbReference>
<name>A0A0S4LM94_9BACT</name>
<evidence type="ECO:0000259" key="1">
    <source>
        <dbReference type="Pfam" id="PF04892"/>
    </source>
</evidence>
<dbReference type="AlphaFoldDB" id="A0A0S4LM94"/>
<dbReference type="InterPro" id="IPR006976">
    <property type="entry name" value="VanZ-like"/>
</dbReference>
<dbReference type="Proteomes" id="UP000199032">
    <property type="component" value="Unassembled WGS sequence"/>
</dbReference>
<dbReference type="Pfam" id="PF04892">
    <property type="entry name" value="VanZ"/>
    <property type="match status" value="1"/>
</dbReference>
<proteinExistence type="predicted"/>
<dbReference type="PANTHER" id="PTHR28008">
    <property type="entry name" value="DOMAIN PROTEIN, PUTATIVE (AFU_ORTHOLOGUE AFUA_3G10980)-RELATED"/>
    <property type="match status" value="1"/>
</dbReference>
<feature type="domain" description="VanZ-like" evidence="1">
    <location>
        <begin position="38"/>
        <end position="117"/>
    </location>
</feature>
<sequence>MKGFLRLWGPVCAYAGIIFYMSSQSHPEEQVPFVIHFSDKALHALEYTVLGALCYRAFHATPRERWRRQAMLLAIVFTSLYGISDEVHQVFVPFRESSWLDWVADTIGGAIGAGVMSRILSLRPMNSVPEASP</sequence>
<protein>
    <recommendedName>
        <fullName evidence="1">VanZ-like domain-containing protein</fullName>
    </recommendedName>
</protein>